<evidence type="ECO:0000259" key="2">
    <source>
        <dbReference type="PROSITE" id="PS50879"/>
    </source>
</evidence>
<dbReference type="PANTHER" id="PTHR10642:SF24">
    <property type="entry name" value="RNASE H DOMAIN-CONTAINING PROTEIN"/>
    <property type="match status" value="1"/>
</dbReference>
<dbReference type="AlphaFoldDB" id="A0A6G1JVI7"/>
<accession>A0A6G1JVI7</accession>
<name>A0A6G1JVI7_9PLEO</name>
<dbReference type="GO" id="GO:0043137">
    <property type="term" value="P:DNA replication, removal of RNA primer"/>
    <property type="evidence" value="ECO:0007669"/>
    <property type="project" value="TreeGrafter"/>
</dbReference>
<dbReference type="GO" id="GO:0003676">
    <property type="term" value="F:nucleic acid binding"/>
    <property type="evidence" value="ECO:0007669"/>
    <property type="project" value="InterPro"/>
</dbReference>
<dbReference type="CDD" id="cd13934">
    <property type="entry name" value="RNase_H_Dikarya_like"/>
    <property type="match status" value="1"/>
</dbReference>
<dbReference type="SUPFAM" id="SSF53098">
    <property type="entry name" value="Ribonuclease H-like"/>
    <property type="match status" value="1"/>
</dbReference>
<protein>
    <submittedName>
        <fullName evidence="3">Ribonuclease H-like protein</fullName>
    </submittedName>
</protein>
<evidence type="ECO:0000313" key="3">
    <source>
        <dbReference type="EMBL" id="KAF2704177.1"/>
    </source>
</evidence>
<dbReference type="PROSITE" id="PS50879">
    <property type="entry name" value="RNASE_H_1"/>
    <property type="match status" value="1"/>
</dbReference>
<reference evidence="3" key="1">
    <citation type="journal article" date="2020" name="Stud. Mycol.">
        <title>101 Dothideomycetes genomes: a test case for predicting lifestyles and emergence of pathogens.</title>
        <authorList>
            <person name="Haridas S."/>
            <person name="Albert R."/>
            <person name="Binder M."/>
            <person name="Bloem J."/>
            <person name="Labutti K."/>
            <person name="Salamov A."/>
            <person name="Andreopoulos B."/>
            <person name="Baker S."/>
            <person name="Barry K."/>
            <person name="Bills G."/>
            <person name="Bluhm B."/>
            <person name="Cannon C."/>
            <person name="Castanera R."/>
            <person name="Culley D."/>
            <person name="Daum C."/>
            <person name="Ezra D."/>
            <person name="Gonzalez J."/>
            <person name="Henrissat B."/>
            <person name="Kuo A."/>
            <person name="Liang C."/>
            <person name="Lipzen A."/>
            <person name="Lutzoni F."/>
            <person name="Magnuson J."/>
            <person name="Mondo S."/>
            <person name="Nolan M."/>
            <person name="Ohm R."/>
            <person name="Pangilinan J."/>
            <person name="Park H.-J."/>
            <person name="Ramirez L."/>
            <person name="Alfaro M."/>
            <person name="Sun H."/>
            <person name="Tritt A."/>
            <person name="Yoshinaga Y."/>
            <person name="Zwiers L.-H."/>
            <person name="Turgeon B."/>
            <person name="Goodwin S."/>
            <person name="Spatafora J."/>
            <person name="Crous P."/>
            <person name="Grigoriev I."/>
        </authorList>
    </citation>
    <scope>NUCLEOTIDE SEQUENCE</scope>
    <source>
        <strain evidence="3">CBS 279.74</strain>
    </source>
</reference>
<dbReference type="InterPro" id="IPR012337">
    <property type="entry name" value="RNaseH-like_sf"/>
</dbReference>
<sequence length="214" mass="24081">MGFSTDEIGEEIHRLFDPADDPSRWRIPLSDLVVYNEEKGVSQLRIQTRKVPQPRLDERSMVVYIDGACRDNGRSNARASYGVYFGTGSPHNANGIVPNSVPQTSTRAEIEALAKAIDIIFSICNQDYRLSDIKIATDSSFLVKAMSEWVEGWIEAKGMGLNGRKVAHYERLKELHEKLDYMEYSDEGGIYVQLWHIPRSMNVEADALANAALD</sequence>
<organism evidence="3 4">
    <name type="scientific">Pleomassaria siparia CBS 279.74</name>
    <dbReference type="NCBI Taxonomy" id="1314801"/>
    <lineage>
        <taxon>Eukaryota</taxon>
        <taxon>Fungi</taxon>
        <taxon>Dikarya</taxon>
        <taxon>Ascomycota</taxon>
        <taxon>Pezizomycotina</taxon>
        <taxon>Dothideomycetes</taxon>
        <taxon>Pleosporomycetidae</taxon>
        <taxon>Pleosporales</taxon>
        <taxon>Pleomassariaceae</taxon>
        <taxon>Pleomassaria</taxon>
    </lineage>
</organism>
<dbReference type="InterPro" id="IPR036397">
    <property type="entry name" value="RNaseH_sf"/>
</dbReference>
<gene>
    <name evidence="3" type="ORF">K504DRAFT_442193</name>
</gene>
<dbReference type="InterPro" id="IPR002156">
    <property type="entry name" value="RNaseH_domain"/>
</dbReference>
<keyword evidence="4" id="KW-1185">Reference proteome</keyword>
<dbReference type="OrthoDB" id="245563at2759"/>
<feature type="domain" description="RNase H type-1" evidence="2">
    <location>
        <begin position="57"/>
        <end position="214"/>
    </location>
</feature>
<evidence type="ECO:0000313" key="4">
    <source>
        <dbReference type="Proteomes" id="UP000799428"/>
    </source>
</evidence>
<dbReference type="Pfam" id="PF00075">
    <property type="entry name" value="RNase_H"/>
    <property type="match status" value="1"/>
</dbReference>
<proteinExistence type="inferred from homology"/>
<dbReference type="Proteomes" id="UP000799428">
    <property type="component" value="Unassembled WGS sequence"/>
</dbReference>
<dbReference type="InterPro" id="IPR050092">
    <property type="entry name" value="RNase_H"/>
</dbReference>
<dbReference type="GO" id="GO:0004523">
    <property type="term" value="F:RNA-DNA hybrid ribonuclease activity"/>
    <property type="evidence" value="ECO:0007669"/>
    <property type="project" value="InterPro"/>
</dbReference>
<dbReference type="Gene3D" id="3.30.420.10">
    <property type="entry name" value="Ribonuclease H-like superfamily/Ribonuclease H"/>
    <property type="match status" value="1"/>
</dbReference>
<dbReference type="PANTHER" id="PTHR10642">
    <property type="entry name" value="RIBONUCLEASE H1"/>
    <property type="match status" value="1"/>
</dbReference>
<evidence type="ECO:0000256" key="1">
    <source>
        <dbReference type="ARBA" id="ARBA00005300"/>
    </source>
</evidence>
<comment type="similarity">
    <text evidence="1">Belongs to the RNase H family.</text>
</comment>
<dbReference type="EMBL" id="MU005783">
    <property type="protein sequence ID" value="KAF2704177.1"/>
    <property type="molecule type" value="Genomic_DNA"/>
</dbReference>